<dbReference type="GO" id="GO:0005737">
    <property type="term" value="C:cytoplasm"/>
    <property type="evidence" value="ECO:0007669"/>
    <property type="project" value="TreeGrafter"/>
</dbReference>
<dbReference type="InterPro" id="IPR050512">
    <property type="entry name" value="Sulf_AdTrans/APS_kinase"/>
</dbReference>
<dbReference type="EC" id="2.7.1.25" evidence="3"/>
<evidence type="ECO:0000313" key="3">
    <source>
        <dbReference type="EMBL" id="TLD70436.1"/>
    </source>
</evidence>
<keyword evidence="3" id="KW-0418">Kinase</keyword>
<dbReference type="RefSeq" id="WP_138086492.1">
    <property type="nucleotide sequence ID" value="NZ_VAUV01000008.1"/>
</dbReference>
<gene>
    <name evidence="3" type="ORF">FEM03_11955</name>
</gene>
<proteinExistence type="predicted"/>
<evidence type="ECO:0000259" key="2">
    <source>
        <dbReference type="Pfam" id="PF01583"/>
    </source>
</evidence>
<keyword evidence="1 3" id="KW-0808">Transferase</keyword>
<dbReference type="GO" id="GO:0019379">
    <property type="term" value="P:sulfate assimilation, phosphoadenylyl sulfate reduction by phosphoadenylyl-sulfate reductase (thioredoxin)"/>
    <property type="evidence" value="ECO:0007669"/>
    <property type="project" value="TreeGrafter"/>
</dbReference>
<dbReference type="GO" id="GO:0010134">
    <property type="term" value="P:sulfate assimilation via adenylyl sulfate reduction"/>
    <property type="evidence" value="ECO:0007669"/>
    <property type="project" value="TreeGrafter"/>
</dbReference>
<dbReference type="InterPro" id="IPR027417">
    <property type="entry name" value="P-loop_NTPase"/>
</dbReference>
<dbReference type="CDD" id="cd02027">
    <property type="entry name" value="APSK"/>
    <property type="match status" value="1"/>
</dbReference>
<comment type="caution">
    <text evidence="3">The sequence shown here is derived from an EMBL/GenBank/DDBJ whole genome shotgun (WGS) entry which is preliminary data.</text>
</comment>
<feature type="domain" description="APS kinase" evidence="2">
    <location>
        <begin position="14"/>
        <end position="156"/>
    </location>
</feature>
<dbReference type="PANTHER" id="PTHR42700:SF1">
    <property type="entry name" value="SULFATE ADENYLYLTRANSFERASE"/>
    <property type="match status" value="1"/>
</dbReference>
<evidence type="ECO:0000256" key="1">
    <source>
        <dbReference type="ARBA" id="ARBA00022679"/>
    </source>
</evidence>
<dbReference type="Pfam" id="PF01583">
    <property type="entry name" value="APS_kinase"/>
    <property type="match status" value="1"/>
</dbReference>
<keyword evidence="4" id="KW-1185">Reference proteome</keyword>
<dbReference type="SUPFAM" id="SSF52540">
    <property type="entry name" value="P-loop containing nucleoside triphosphate hydrolases"/>
    <property type="match status" value="1"/>
</dbReference>
<dbReference type="PANTHER" id="PTHR42700">
    <property type="entry name" value="SULFATE ADENYLYLTRANSFERASE"/>
    <property type="match status" value="1"/>
</dbReference>
<evidence type="ECO:0000313" key="4">
    <source>
        <dbReference type="Proteomes" id="UP000306196"/>
    </source>
</evidence>
<dbReference type="OrthoDB" id="9804504at2"/>
<accession>A0A5R8KDR2</accession>
<organism evidence="3 4">
    <name type="scientific">Phragmitibacter flavus</name>
    <dbReference type="NCBI Taxonomy" id="2576071"/>
    <lineage>
        <taxon>Bacteria</taxon>
        <taxon>Pseudomonadati</taxon>
        <taxon>Verrucomicrobiota</taxon>
        <taxon>Verrucomicrobiia</taxon>
        <taxon>Verrucomicrobiales</taxon>
        <taxon>Verrucomicrobiaceae</taxon>
        <taxon>Phragmitibacter</taxon>
    </lineage>
</organism>
<dbReference type="GO" id="GO:0005524">
    <property type="term" value="F:ATP binding"/>
    <property type="evidence" value="ECO:0007669"/>
    <property type="project" value="InterPro"/>
</dbReference>
<protein>
    <submittedName>
        <fullName evidence="3">Adenylyl-sulfate kinase</fullName>
        <ecNumber evidence="3">2.7.1.25</ecNumber>
    </submittedName>
</protein>
<dbReference type="AlphaFoldDB" id="A0A5R8KDR2"/>
<name>A0A5R8KDR2_9BACT</name>
<dbReference type="GO" id="GO:0004020">
    <property type="term" value="F:adenylylsulfate kinase activity"/>
    <property type="evidence" value="ECO:0007669"/>
    <property type="project" value="UniProtKB-EC"/>
</dbReference>
<dbReference type="EMBL" id="VAUV01000008">
    <property type="protein sequence ID" value="TLD70436.1"/>
    <property type="molecule type" value="Genomic_DNA"/>
</dbReference>
<dbReference type="Gene3D" id="3.40.50.300">
    <property type="entry name" value="P-loop containing nucleotide triphosphate hydrolases"/>
    <property type="match status" value="1"/>
</dbReference>
<sequence>MKHTEQEPSAISPVYWFFGRSGAGKSTLTTWIATRLRQEGHAVLLIDGDQVRRGLCKDLEFDPSSRLENHRRVAEVATLAASQNIVVLVATMAPLASIRRSVEKIIPSAALHWIFLDASLRSCIKRDPKALYKRAPGEGNPQDCEYEVPQPQEIHLLVPTETLAQNVCADIAYRYLSNRLAARSI</sequence>
<dbReference type="GO" id="GO:0004781">
    <property type="term" value="F:sulfate adenylyltransferase (ATP) activity"/>
    <property type="evidence" value="ECO:0007669"/>
    <property type="project" value="TreeGrafter"/>
</dbReference>
<reference evidence="3 4" key="1">
    <citation type="submission" date="2019-05" db="EMBL/GenBank/DDBJ databases">
        <title>Verrucobacter flavum gen. nov., sp. nov. a new member of the family Verrucomicrobiaceae.</title>
        <authorList>
            <person name="Szuroczki S."/>
            <person name="Abbaszade G."/>
            <person name="Szabo A."/>
            <person name="Felfoldi T."/>
            <person name="Schumann P."/>
            <person name="Boka K."/>
            <person name="Keki Z."/>
            <person name="Toumi M."/>
            <person name="Toth E."/>
        </authorList>
    </citation>
    <scope>NUCLEOTIDE SEQUENCE [LARGE SCALE GENOMIC DNA]</scope>
    <source>
        <strain evidence="3 4">MG-N-17</strain>
    </source>
</reference>
<dbReference type="InterPro" id="IPR059117">
    <property type="entry name" value="APS_kinase_dom"/>
</dbReference>
<dbReference type="Proteomes" id="UP000306196">
    <property type="component" value="Unassembled WGS sequence"/>
</dbReference>